<sequence>MDRILSTVRPSSLSPMLSFKTSMCSSHLGKSNYKERHGNRVDIAVLRIFVAGCFVKTGAWKKGDFKLTTKMKPATLLSVNCEVIDALGGQTTLSSTLDKVHSLMKPNLFLHCLKAGWMGQDLMCLKMSQRFLNNCLGLKM</sequence>
<protein>
    <submittedName>
        <fullName evidence="1">Uncharacterized protein</fullName>
    </submittedName>
</protein>
<reference evidence="1 2" key="1">
    <citation type="submission" date="2024-01" db="EMBL/GenBank/DDBJ databases">
        <title>A telomere-to-telomere, gap-free genome of sweet tea (Lithocarpus litseifolius).</title>
        <authorList>
            <person name="Zhou J."/>
        </authorList>
    </citation>
    <scope>NUCLEOTIDE SEQUENCE [LARGE SCALE GENOMIC DNA]</scope>
    <source>
        <strain evidence="1">Zhou-2022a</strain>
        <tissue evidence="1">Leaf</tissue>
    </source>
</reference>
<evidence type="ECO:0000313" key="1">
    <source>
        <dbReference type="EMBL" id="KAL0010425.1"/>
    </source>
</evidence>
<organism evidence="1 2">
    <name type="scientific">Lithocarpus litseifolius</name>
    <dbReference type="NCBI Taxonomy" id="425828"/>
    <lineage>
        <taxon>Eukaryota</taxon>
        <taxon>Viridiplantae</taxon>
        <taxon>Streptophyta</taxon>
        <taxon>Embryophyta</taxon>
        <taxon>Tracheophyta</taxon>
        <taxon>Spermatophyta</taxon>
        <taxon>Magnoliopsida</taxon>
        <taxon>eudicotyledons</taxon>
        <taxon>Gunneridae</taxon>
        <taxon>Pentapetalae</taxon>
        <taxon>rosids</taxon>
        <taxon>fabids</taxon>
        <taxon>Fagales</taxon>
        <taxon>Fagaceae</taxon>
        <taxon>Lithocarpus</taxon>
    </lineage>
</organism>
<gene>
    <name evidence="1" type="ORF">SO802_005533</name>
</gene>
<accession>A0AAW2DIF0</accession>
<comment type="caution">
    <text evidence="1">The sequence shown here is derived from an EMBL/GenBank/DDBJ whole genome shotgun (WGS) entry which is preliminary data.</text>
</comment>
<dbReference type="AlphaFoldDB" id="A0AAW2DIF0"/>
<dbReference type="EMBL" id="JAZDWU010000002">
    <property type="protein sequence ID" value="KAL0010425.1"/>
    <property type="molecule type" value="Genomic_DNA"/>
</dbReference>
<keyword evidence="2" id="KW-1185">Reference proteome</keyword>
<name>A0AAW2DIF0_9ROSI</name>
<proteinExistence type="predicted"/>
<dbReference type="Proteomes" id="UP001459277">
    <property type="component" value="Unassembled WGS sequence"/>
</dbReference>
<evidence type="ECO:0000313" key="2">
    <source>
        <dbReference type="Proteomes" id="UP001459277"/>
    </source>
</evidence>